<dbReference type="EMBL" id="QGDJ01000001">
    <property type="protein sequence ID" value="PWJ22235.1"/>
    <property type="molecule type" value="Genomic_DNA"/>
</dbReference>
<feature type="domain" description="HTH lysR-type" evidence="5">
    <location>
        <begin position="8"/>
        <end position="65"/>
    </location>
</feature>
<keyword evidence="2" id="KW-0805">Transcription regulation</keyword>
<evidence type="ECO:0000313" key="6">
    <source>
        <dbReference type="EMBL" id="PWJ22235.1"/>
    </source>
</evidence>
<dbReference type="SUPFAM" id="SSF46785">
    <property type="entry name" value="Winged helix' DNA-binding domain"/>
    <property type="match status" value="1"/>
</dbReference>
<sequence length="299" mass="32389">MTDWRDIPSLSALRAFEAAVRCGSLSAAARELNVTHAAIAGHVRALEAFFGVTLLTRAGKGMDPTPEGALLARGLSEGFSLLTAACRDLSDRGRARPIAVTTTPTFAEHWLMPRLSGFWAAHPDVSVTIAPTADIADLRRDGYDLAVRFGEGDWPGLEAEPFLTDSFLVVASPELAARLKSADRETLARQTWLMSENRAEAPHLARALGVEEADLRVYTLATNGMVLSALRAGMGLGLQNAVLAQPELDEGHLATVCEIPLEGVGYWLVTRPGVHSEALERFMAWMRSRPERTQFGWSG</sequence>
<evidence type="ECO:0000256" key="1">
    <source>
        <dbReference type="ARBA" id="ARBA00009437"/>
    </source>
</evidence>
<dbReference type="Pfam" id="PF00126">
    <property type="entry name" value="HTH_1"/>
    <property type="match status" value="1"/>
</dbReference>
<evidence type="ECO:0000313" key="7">
    <source>
        <dbReference type="EMBL" id="SSA38513.1"/>
    </source>
</evidence>
<dbReference type="Gene3D" id="1.10.10.10">
    <property type="entry name" value="Winged helix-like DNA-binding domain superfamily/Winged helix DNA-binding domain"/>
    <property type="match status" value="1"/>
</dbReference>
<evidence type="ECO:0000259" key="5">
    <source>
        <dbReference type="PROSITE" id="PS50931"/>
    </source>
</evidence>
<dbReference type="Gene3D" id="3.40.190.10">
    <property type="entry name" value="Periplasmic binding protein-like II"/>
    <property type="match status" value="2"/>
</dbReference>
<dbReference type="GO" id="GO:0043565">
    <property type="term" value="F:sequence-specific DNA binding"/>
    <property type="evidence" value="ECO:0007669"/>
    <property type="project" value="TreeGrafter"/>
</dbReference>
<protein>
    <submittedName>
        <fullName evidence="6">LysR family glycine cleavage system transcriptional activator</fullName>
    </submittedName>
    <submittedName>
        <fullName evidence="7">LysR family transcriptional regulator, glycine cleavage system transcriptional activator</fullName>
    </submittedName>
</protein>
<dbReference type="InterPro" id="IPR058163">
    <property type="entry name" value="LysR-type_TF_proteobact-type"/>
</dbReference>
<dbReference type="GO" id="GO:0006351">
    <property type="term" value="P:DNA-templated transcription"/>
    <property type="evidence" value="ECO:0007669"/>
    <property type="project" value="TreeGrafter"/>
</dbReference>
<reference evidence="6 8" key="2">
    <citation type="submission" date="2018-03" db="EMBL/GenBank/DDBJ databases">
        <title>Genomic Encyclopedia of Archaeal and Bacterial Type Strains, Phase II (KMG-II): from individual species to whole genera.</title>
        <authorList>
            <person name="Goeker M."/>
        </authorList>
    </citation>
    <scope>NUCLEOTIDE SEQUENCE [LARGE SCALE GENOMIC DNA]</scope>
    <source>
        <strain evidence="6 8">DSM 25227</strain>
    </source>
</reference>
<name>A0A2Y9C3W2_9RHOB</name>
<comment type="similarity">
    <text evidence="1">Belongs to the LysR transcriptional regulatory family.</text>
</comment>
<accession>A0A2Y9C3W2</accession>
<dbReference type="InterPro" id="IPR000847">
    <property type="entry name" value="LysR_HTH_N"/>
</dbReference>
<dbReference type="AlphaFoldDB" id="A0A2Y9C3W2"/>
<dbReference type="InterPro" id="IPR005119">
    <property type="entry name" value="LysR_subst-bd"/>
</dbReference>
<evidence type="ECO:0000256" key="3">
    <source>
        <dbReference type="ARBA" id="ARBA00023125"/>
    </source>
</evidence>
<dbReference type="GO" id="GO:0003700">
    <property type="term" value="F:DNA-binding transcription factor activity"/>
    <property type="evidence" value="ECO:0007669"/>
    <property type="project" value="InterPro"/>
</dbReference>
<dbReference type="InterPro" id="IPR036388">
    <property type="entry name" value="WH-like_DNA-bd_sf"/>
</dbReference>
<dbReference type="Proteomes" id="UP000251571">
    <property type="component" value="Unassembled WGS sequence"/>
</dbReference>
<keyword evidence="8" id="KW-1185">Reference proteome</keyword>
<keyword evidence="3" id="KW-0238">DNA-binding</keyword>
<dbReference type="InterPro" id="IPR036390">
    <property type="entry name" value="WH_DNA-bd_sf"/>
</dbReference>
<evidence type="ECO:0000313" key="9">
    <source>
        <dbReference type="Proteomes" id="UP000251571"/>
    </source>
</evidence>
<dbReference type="RefSeq" id="WP_170125277.1">
    <property type="nucleotide sequence ID" value="NZ_QGDJ01000001.1"/>
</dbReference>
<dbReference type="EMBL" id="UETC01000001">
    <property type="protein sequence ID" value="SSA38513.1"/>
    <property type="molecule type" value="Genomic_DNA"/>
</dbReference>
<dbReference type="PANTHER" id="PTHR30537:SF79">
    <property type="entry name" value="TRANSCRIPTIONAL REGULATOR-RELATED"/>
    <property type="match status" value="1"/>
</dbReference>
<keyword evidence="4" id="KW-0804">Transcription</keyword>
<dbReference type="Proteomes" id="UP000245839">
    <property type="component" value="Unassembled WGS sequence"/>
</dbReference>
<dbReference type="Pfam" id="PF03466">
    <property type="entry name" value="LysR_substrate"/>
    <property type="match status" value="1"/>
</dbReference>
<evidence type="ECO:0000313" key="8">
    <source>
        <dbReference type="Proteomes" id="UP000245839"/>
    </source>
</evidence>
<dbReference type="SUPFAM" id="SSF53850">
    <property type="entry name" value="Periplasmic binding protein-like II"/>
    <property type="match status" value="1"/>
</dbReference>
<evidence type="ECO:0000256" key="2">
    <source>
        <dbReference type="ARBA" id="ARBA00023015"/>
    </source>
</evidence>
<dbReference type="PROSITE" id="PS50931">
    <property type="entry name" value="HTH_LYSR"/>
    <property type="match status" value="1"/>
</dbReference>
<dbReference type="PANTHER" id="PTHR30537">
    <property type="entry name" value="HTH-TYPE TRANSCRIPTIONAL REGULATOR"/>
    <property type="match status" value="1"/>
</dbReference>
<organism evidence="7 9">
    <name type="scientific">Jannaschia seohaensis</name>
    <dbReference type="NCBI Taxonomy" id="475081"/>
    <lineage>
        <taxon>Bacteria</taxon>
        <taxon>Pseudomonadati</taxon>
        <taxon>Pseudomonadota</taxon>
        <taxon>Alphaproteobacteria</taxon>
        <taxon>Rhodobacterales</taxon>
        <taxon>Roseobacteraceae</taxon>
        <taxon>Jannaschia</taxon>
    </lineage>
</organism>
<evidence type="ECO:0000256" key="4">
    <source>
        <dbReference type="ARBA" id="ARBA00023163"/>
    </source>
</evidence>
<gene>
    <name evidence="6" type="ORF">BCF38_101645</name>
    <name evidence="7" type="ORF">SAMN05421539_101645</name>
</gene>
<reference evidence="7 9" key="1">
    <citation type="submission" date="2016-10" db="EMBL/GenBank/DDBJ databases">
        <authorList>
            <person name="Cai Z."/>
        </authorList>
    </citation>
    <scope>NUCLEOTIDE SEQUENCE [LARGE SCALE GENOMIC DNA]</scope>
    <source>
        <strain evidence="7 9">DSM 25227</strain>
    </source>
</reference>
<proteinExistence type="inferred from homology"/>